<dbReference type="Proteomes" id="UP000515163">
    <property type="component" value="Unplaced"/>
</dbReference>
<feature type="domain" description="Calponin-homology (CH)" evidence="5">
    <location>
        <begin position="135"/>
        <end position="238"/>
    </location>
</feature>
<dbReference type="Pfam" id="PF00307">
    <property type="entry name" value="CH"/>
    <property type="match status" value="1"/>
</dbReference>
<dbReference type="GO" id="GO:0030036">
    <property type="term" value="P:actin cytoskeleton organization"/>
    <property type="evidence" value="ECO:0007669"/>
    <property type="project" value="InterPro"/>
</dbReference>
<feature type="region of interest" description="Disordered" evidence="4">
    <location>
        <begin position="400"/>
        <end position="425"/>
    </location>
</feature>
<dbReference type="SUPFAM" id="SSF52833">
    <property type="entry name" value="Thioredoxin-like"/>
    <property type="match status" value="1"/>
</dbReference>
<reference evidence="7" key="1">
    <citation type="submission" date="2025-08" db="UniProtKB">
        <authorList>
            <consortium name="RefSeq"/>
        </authorList>
    </citation>
    <scope>IDENTIFICATION</scope>
    <source>
        <tissue evidence="7">Tentacle</tissue>
    </source>
</reference>
<dbReference type="CDD" id="cd21184">
    <property type="entry name" value="CH_FLN-like_rpt2"/>
    <property type="match status" value="1"/>
</dbReference>
<name>A0A6P8GZS0_ACTTE</name>
<keyword evidence="2" id="KW-0677">Repeat</keyword>
<dbReference type="PANTHER" id="PTHR38537">
    <property type="entry name" value="JITTERBUG, ISOFORM N"/>
    <property type="match status" value="1"/>
</dbReference>
<evidence type="ECO:0000256" key="4">
    <source>
        <dbReference type="SAM" id="MobiDB-lite"/>
    </source>
</evidence>
<dbReference type="PANTHER" id="PTHR38537:SF8">
    <property type="entry name" value="FILAMIN-A"/>
    <property type="match status" value="1"/>
</dbReference>
<dbReference type="KEGG" id="aten:116287161"/>
<dbReference type="PROSITE" id="PS50194">
    <property type="entry name" value="FILAMIN_REPEAT"/>
    <property type="match status" value="2"/>
</dbReference>
<dbReference type="InterPro" id="IPR036249">
    <property type="entry name" value="Thioredoxin-like_sf"/>
</dbReference>
<protein>
    <submittedName>
        <fullName evidence="7">Filamin-A-like</fullName>
    </submittedName>
</protein>
<dbReference type="InterPro" id="IPR001298">
    <property type="entry name" value="Filamin/ABP280_rpt"/>
</dbReference>
<dbReference type="GO" id="GO:0051015">
    <property type="term" value="F:actin filament binding"/>
    <property type="evidence" value="ECO:0007669"/>
    <property type="project" value="InterPro"/>
</dbReference>
<feature type="compositionally biased region" description="Polar residues" evidence="4">
    <location>
        <begin position="409"/>
        <end position="425"/>
    </location>
</feature>
<evidence type="ECO:0000256" key="1">
    <source>
        <dbReference type="ARBA" id="ARBA00009238"/>
    </source>
</evidence>
<dbReference type="Gene3D" id="3.40.30.10">
    <property type="entry name" value="Glutaredoxin"/>
    <property type="match status" value="1"/>
</dbReference>
<dbReference type="SMART" id="SM00033">
    <property type="entry name" value="CH"/>
    <property type="match status" value="2"/>
</dbReference>
<comment type="similarity">
    <text evidence="1">Belongs to the filamin family.</text>
</comment>
<keyword evidence="6" id="KW-1185">Reference proteome</keyword>
<dbReference type="Gene3D" id="2.60.40.10">
    <property type="entry name" value="Immunoglobulins"/>
    <property type="match status" value="2"/>
</dbReference>
<dbReference type="CDD" id="cd02066">
    <property type="entry name" value="GRX_family"/>
    <property type="match status" value="1"/>
</dbReference>
<dbReference type="SMART" id="SM00557">
    <property type="entry name" value="IG_FLMN"/>
    <property type="match status" value="2"/>
</dbReference>
<dbReference type="InterPro" id="IPR036872">
    <property type="entry name" value="CH_dom_sf"/>
</dbReference>
<dbReference type="InterPro" id="IPR013783">
    <property type="entry name" value="Ig-like_fold"/>
</dbReference>
<dbReference type="InParanoid" id="A0A6P8GZS0"/>
<feature type="repeat" description="Filamin" evidence="3">
    <location>
        <begin position="441"/>
        <end position="529"/>
    </location>
</feature>
<feature type="domain" description="Calponin-homology (CH)" evidence="5">
    <location>
        <begin position="14"/>
        <end position="121"/>
    </location>
</feature>
<evidence type="ECO:0000313" key="7">
    <source>
        <dbReference type="RefSeq" id="XP_031549664.1"/>
    </source>
</evidence>
<dbReference type="InterPro" id="IPR014756">
    <property type="entry name" value="Ig_E-set"/>
</dbReference>
<evidence type="ECO:0000256" key="2">
    <source>
        <dbReference type="ARBA" id="ARBA00022737"/>
    </source>
</evidence>
<dbReference type="RefSeq" id="XP_031549664.1">
    <property type="nucleotide sequence ID" value="XM_031693804.1"/>
</dbReference>
<gene>
    <name evidence="7" type="primary">LOC116287161</name>
</gene>
<sequence length="647" mass="71923">MEMRLESVTGQTRVVRRRAFTKWVNFHLSQRSLSIDDLIDLSDCFVTIKLLEILSQRKVPIRYSGQQPIRIKQRDCWTKIFEFLRSQDFPSVIDEEDLDSLSRGSVDILLAFVWFLIEVYLIEPCRTTMLGKTQSSARKFILSWVQQKLPGRNINNFDEDWKDGVAICELVNALQPDAIPSNLYSDKTNCEGNVKLGIQVAHDKFGIPQIISPFDIATSHIDELSILTYIALFCKYESLIKGDTNNNKATSSSHRENSVCKAYGSGLKSGEIGKVAEFIVELQGAKASDITIAIECKPTYGGYDEKPELSVKSVGRSTYVVKYIPTKPGEYIISVLHCGAHILRSPFHLSVTGPAGQNGIIDEMNGSVTKNSKTGSLESIPGIRETLRDTALPVFKSMKEAPNHDKTDSGSSNHANGAQSLNSSTPVVQVRDLSLEIPMNTAEGPGLVAGEVGRVGKFTVITDNNTKGPLSVCISCPAVSIPVPYVKSEKKSTHTEHRVLYIPTEPGTYEIFIKWGENGIRGSPFKVFINDVNLDELSAAGDADPEDLGGRGKIRVYYAATSMKPRAQRDKQLLETFLRGKHISNRPDFDSWIALDVGMSRAQREKVFKKAGHRSTPMLFVNDRYIGTYEDVVIMDKEGLFDSCLEY</sequence>
<dbReference type="PROSITE" id="PS51354">
    <property type="entry name" value="GLUTAREDOXIN_2"/>
    <property type="match status" value="1"/>
</dbReference>
<dbReference type="PROSITE" id="PS50021">
    <property type="entry name" value="CH"/>
    <property type="match status" value="2"/>
</dbReference>
<evidence type="ECO:0000256" key="3">
    <source>
        <dbReference type="PROSITE-ProRule" id="PRU00087"/>
    </source>
</evidence>
<dbReference type="GeneID" id="116287161"/>
<dbReference type="SUPFAM" id="SSF47576">
    <property type="entry name" value="Calponin-homology domain, CH-domain"/>
    <property type="match status" value="1"/>
</dbReference>
<dbReference type="OrthoDB" id="18740at2759"/>
<dbReference type="InterPro" id="IPR001715">
    <property type="entry name" value="CH_dom"/>
</dbReference>
<organism evidence="6 7">
    <name type="scientific">Actinia tenebrosa</name>
    <name type="common">Australian red waratah sea anemone</name>
    <dbReference type="NCBI Taxonomy" id="6105"/>
    <lineage>
        <taxon>Eukaryota</taxon>
        <taxon>Metazoa</taxon>
        <taxon>Cnidaria</taxon>
        <taxon>Anthozoa</taxon>
        <taxon>Hexacorallia</taxon>
        <taxon>Actiniaria</taxon>
        <taxon>Actiniidae</taxon>
        <taxon>Actinia</taxon>
    </lineage>
</organism>
<accession>A0A6P8GZS0</accession>
<dbReference type="InterPro" id="IPR017868">
    <property type="entry name" value="Filamin/ABP280_repeat-like"/>
</dbReference>
<dbReference type="AlphaFoldDB" id="A0A6P8GZS0"/>
<dbReference type="Gene3D" id="1.10.418.10">
    <property type="entry name" value="Calponin-like domain"/>
    <property type="match status" value="2"/>
</dbReference>
<proteinExistence type="inferred from homology"/>
<dbReference type="SUPFAM" id="SSF81296">
    <property type="entry name" value="E set domains"/>
    <property type="match status" value="2"/>
</dbReference>
<evidence type="ECO:0000259" key="5">
    <source>
        <dbReference type="PROSITE" id="PS50021"/>
    </source>
</evidence>
<dbReference type="Pfam" id="PF00630">
    <property type="entry name" value="Filamin"/>
    <property type="match status" value="2"/>
</dbReference>
<evidence type="ECO:0000313" key="6">
    <source>
        <dbReference type="Proteomes" id="UP000515163"/>
    </source>
</evidence>
<dbReference type="InterPro" id="IPR044801">
    <property type="entry name" value="Filamin"/>
</dbReference>
<feature type="repeat" description="Filamin" evidence="3">
    <location>
        <begin position="252"/>
        <end position="351"/>
    </location>
</feature>